<protein>
    <submittedName>
        <fullName evidence="1">Uncharacterized protein</fullName>
    </submittedName>
</protein>
<proteinExistence type="predicted"/>
<comment type="caution">
    <text evidence="1">The sequence shown here is derived from an EMBL/GenBank/DDBJ whole genome shotgun (WGS) entry which is preliminary data.</text>
</comment>
<dbReference type="Proteomes" id="UP000798662">
    <property type="component" value="Chromosome 3"/>
</dbReference>
<evidence type="ECO:0000313" key="2">
    <source>
        <dbReference type="Proteomes" id="UP000798662"/>
    </source>
</evidence>
<gene>
    <name evidence="1" type="ORF">I4F81_010583</name>
</gene>
<dbReference type="EMBL" id="CM020620">
    <property type="protein sequence ID" value="KAK1868087.1"/>
    <property type="molecule type" value="Genomic_DNA"/>
</dbReference>
<name>A0ACC3CD35_PYRYE</name>
<sequence length="188" mass="18410">MEAASLAAGAGRVKFATLHRGPTTAAGLATPAAWAATVAPLLRALDALAVSGCAPVLPDGATGGNGAVVDGAGGLLVSRSAKTSGVALTPADVVRVVSFDAAAWVADTPADVAAAARVWAAHPFPGEEVWVRRGHGWFAVAGGEAAEDGAAGVVAVMRQRVLPFMGGGEGGGARPGHPLAGEVRSAHL</sequence>
<accession>A0ACC3CD35</accession>
<reference evidence="1" key="1">
    <citation type="submission" date="2019-11" db="EMBL/GenBank/DDBJ databases">
        <title>Nori genome reveals adaptations in red seaweeds to the harsh intertidal environment.</title>
        <authorList>
            <person name="Wang D."/>
            <person name="Mao Y."/>
        </authorList>
    </citation>
    <scope>NUCLEOTIDE SEQUENCE</scope>
    <source>
        <tissue evidence="1">Gametophyte</tissue>
    </source>
</reference>
<keyword evidence="2" id="KW-1185">Reference proteome</keyword>
<evidence type="ECO:0000313" key="1">
    <source>
        <dbReference type="EMBL" id="KAK1868087.1"/>
    </source>
</evidence>
<organism evidence="1 2">
    <name type="scientific">Pyropia yezoensis</name>
    <name type="common">Susabi-nori</name>
    <name type="synonym">Porphyra yezoensis</name>
    <dbReference type="NCBI Taxonomy" id="2788"/>
    <lineage>
        <taxon>Eukaryota</taxon>
        <taxon>Rhodophyta</taxon>
        <taxon>Bangiophyceae</taxon>
        <taxon>Bangiales</taxon>
        <taxon>Bangiaceae</taxon>
        <taxon>Pyropia</taxon>
    </lineage>
</organism>